<dbReference type="AlphaFoldDB" id="A0A0U5B320"/>
<evidence type="ECO:0000313" key="1">
    <source>
        <dbReference type="EMBL" id="BAU29010.1"/>
    </source>
</evidence>
<sequence length="102" mass="11663">MERQFGHHFGFGHGFGFGGPFGFGHGFGRPPFFSPFFFSPFFFSPFFSPFFPFREDSPGGMYPTQQMAPYTNASSQMYPYQQMTAYPQTPQLPEYSQQYGAS</sequence>
<proteinExistence type="predicted"/>
<reference evidence="1 2" key="1">
    <citation type="submission" date="2015-12" db="EMBL/GenBank/DDBJ databases">
        <title>Genome sequence of Aneurinibacillus soli.</title>
        <authorList>
            <person name="Lee J.S."/>
            <person name="Lee K.C."/>
            <person name="Kim K.K."/>
            <person name="Lee B.W."/>
        </authorList>
    </citation>
    <scope>NUCLEOTIDE SEQUENCE [LARGE SCALE GENOMIC DNA]</scope>
    <source>
        <strain evidence="1 2">CB4</strain>
    </source>
</reference>
<accession>A0A0U5B320</accession>
<dbReference type="KEGG" id="asoc:CB4_03188"/>
<dbReference type="RefSeq" id="WP_110546201.1">
    <property type="nucleotide sequence ID" value="NZ_AP017312.1"/>
</dbReference>
<protein>
    <submittedName>
        <fullName evidence="1">Uncharacterized protein</fullName>
    </submittedName>
</protein>
<name>A0A0U5B320_9BACL</name>
<organism evidence="1 2">
    <name type="scientific">Aneurinibacillus soli</name>
    <dbReference type="NCBI Taxonomy" id="1500254"/>
    <lineage>
        <taxon>Bacteria</taxon>
        <taxon>Bacillati</taxon>
        <taxon>Bacillota</taxon>
        <taxon>Bacilli</taxon>
        <taxon>Bacillales</taxon>
        <taxon>Paenibacillaceae</taxon>
        <taxon>Aneurinibacillus group</taxon>
        <taxon>Aneurinibacillus</taxon>
    </lineage>
</organism>
<keyword evidence="2" id="KW-1185">Reference proteome</keyword>
<dbReference type="Proteomes" id="UP000217696">
    <property type="component" value="Chromosome"/>
</dbReference>
<dbReference type="EMBL" id="AP017312">
    <property type="protein sequence ID" value="BAU29010.1"/>
    <property type="molecule type" value="Genomic_DNA"/>
</dbReference>
<evidence type="ECO:0000313" key="2">
    <source>
        <dbReference type="Proteomes" id="UP000217696"/>
    </source>
</evidence>
<gene>
    <name evidence="1" type="ORF">CB4_03188</name>
</gene>